<evidence type="ECO:0000313" key="3">
    <source>
        <dbReference type="Proteomes" id="UP001596103"/>
    </source>
</evidence>
<reference evidence="3" key="1">
    <citation type="journal article" date="2019" name="Int. J. Syst. Evol. Microbiol.">
        <title>The Global Catalogue of Microorganisms (GCM) 10K type strain sequencing project: providing services to taxonomists for standard genome sequencing and annotation.</title>
        <authorList>
            <consortium name="The Broad Institute Genomics Platform"/>
            <consortium name="The Broad Institute Genome Sequencing Center for Infectious Disease"/>
            <person name="Wu L."/>
            <person name="Ma J."/>
        </authorList>
    </citation>
    <scope>NUCLEOTIDE SEQUENCE [LARGE SCALE GENOMIC DNA]</scope>
    <source>
        <strain evidence="3">CCUG 56042</strain>
    </source>
</reference>
<evidence type="ECO:0000256" key="1">
    <source>
        <dbReference type="SAM" id="Phobius"/>
    </source>
</evidence>
<feature type="transmembrane region" description="Helical" evidence="1">
    <location>
        <begin position="12"/>
        <end position="31"/>
    </location>
</feature>
<protein>
    <submittedName>
        <fullName evidence="2">Uncharacterized protein</fullName>
    </submittedName>
</protein>
<dbReference type="Proteomes" id="UP001596103">
    <property type="component" value="Unassembled WGS sequence"/>
</dbReference>
<keyword evidence="1" id="KW-0812">Transmembrane</keyword>
<proteinExistence type="predicted"/>
<keyword evidence="1" id="KW-0472">Membrane</keyword>
<organism evidence="2 3">
    <name type="scientific">Paraburkholderia denitrificans</name>
    <dbReference type="NCBI Taxonomy" id="694025"/>
    <lineage>
        <taxon>Bacteria</taxon>
        <taxon>Pseudomonadati</taxon>
        <taxon>Pseudomonadota</taxon>
        <taxon>Betaproteobacteria</taxon>
        <taxon>Burkholderiales</taxon>
        <taxon>Burkholderiaceae</taxon>
        <taxon>Paraburkholderia</taxon>
    </lineage>
</organism>
<accession>A0ABW0J5A1</accession>
<comment type="caution">
    <text evidence="2">The sequence shown here is derived from an EMBL/GenBank/DDBJ whole genome shotgun (WGS) entry which is preliminary data.</text>
</comment>
<keyword evidence="3" id="KW-1185">Reference proteome</keyword>
<evidence type="ECO:0000313" key="2">
    <source>
        <dbReference type="EMBL" id="MFC5428171.1"/>
    </source>
</evidence>
<name>A0ABW0J5A1_9BURK</name>
<gene>
    <name evidence="2" type="ORF">ACFPTO_05020</name>
</gene>
<sequence length="59" mass="6404">MTGDAHPGHRAIAAVEPLASLAGAAAFLFAVPPPRRNTLRSRVFVKEPIENQANRHFQT</sequence>
<keyword evidence="1" id="KW-1133">Transmembrane helix</keyword>
<dbReference type="EMBL" id="JBHSMP010000007">
    <property type="protein sequence ID" value="MFC5428171.1"/>
    <property type="molecule type" value="Genomic_DNA"/>
</dbReference>